<keyword evidence="2" id="KW-1185">Reference proteome</keyword>
<evidence type="ECO:0000313" key="1">
    <source>
        <dbReference type="EMBL" id="KAL3802225.1"/>
    </source>
</evidence>
<reference evidence="1 2" key="1">
    <citation type="journal article" date="2020" name="G3 (Bethesda)">
        <title>Improved Reference Genome for Cyclotella cryptica CCMP332, a Model for Cell Wall Morphogenesis, Salinity Adaptation, and Lipid Production in Diatoms (Bacillariophyta).</title>
        <authorList>
            <person name="Roberts W.R."/>
            <person name="Downey K.M."/>
            <person name="Ruck E.C."/>
            <person name="Traller J.C."/>
            <person name="Alverson A.J."/>
        </authorList>
    </citation>
    <scope>NUCLEOTIDE SEQUENCE [LARGE SCALE GENOMIC DNA]</scope>
    <source>
        <strain evidence="1 2">CCMP332</strain>
    </source>
</reference>
<dbReference type="Proteomes" id="UP001516023">
    <property type="component" value="Unassembled WGS sequence"/>
</dbReference>
<evidence type="ECO:0000313" key="2">
    <source>
        <dbReference type="Proteomes" id="UP001516023"/>
    </source>
</evidence>
<gene>
    <name evidence="1" type="ORF">HJC23_001769</name>
</gene>
<organism evidence="1 2">
    <name type="scientific">Cyclotella cryptica</name>
    <dbReference type="NCBI Taxonomy" id="29204"/>
    <lineage>
        <taxon>Eukaryota</taxon>
        <taxon>Sar</taxon>
        <taxon>Stramenopiles</taxon>
        <taxon>Ochrophyta</taxon>
        <taxon>Bacillariophyta</taxon>
        <taxon>Coscinodiscophyceae</taxon>
        <taxon>Thalassiosirophycidae</taxon>
        <taxon>Stephanodiscales</taxon>
        <taxon>Stephanodiscaceae</taxon>
        <taxon>Cyclotella</taxon>
    </lineage>
</organism>
<proteinExistence type="predicted"/>
<sequence>MRRRGGPSTSHHRPAYSSAIDPPSRLTTLSAKLPTLVLLVSFLVGWLLGDNDTSRNVIVRIGRDSIHRLRSMGHDFLLVTGFMGRRECVSADGGSDNIAYCSISQLLGKLTRERVVLESRMQSMAEYGMYYHGIFNDVTTKPTNSFPAMVEEDHLPRTASRYSGPESKQAPLFYASYLGKRLKRRILMKHLQAVVLRGKGMPSQNERMEPTFTWITAGDGTAAGHGNLYLQSYTAILQDTVESSFRALGIRFEAKNYAMGQYSSGPELSLCIKEVFGDDIDALMWDFATLQPQLEPVHRTLLWGHRATLHPTLPIMFSFDTFGRRFNALKEFGVMDPILMHSDWMQVLREKMPDSALVDPSELPEGLRYYVCNGSVEGGVRCNNSLRNFVCYVDNDEMEDREFNSAVVSPNVCRDHKFLTRPQCVDARFQVSWNPGWKDHLLKGRLLGIFLVNMLNEAILELDDIHSIVGTDPMDVLDFLERQEGEDVATFLQKPFVSDFWGDSAIKGETILRAETTCHTALFPSKSRLEGISTLSDKVGDVHGGFDKGENQALMYTPTDGKLPLAYDMNDRQQCEFLEVDHKDFFLVREQDGWVHTVVPNDREIEVYKRMTPVQGIIVICLKICPLNKCPDAYISIDEISRRSKLFITVDREPVTNVVKLDGCNVLVGENGNTRWGAKDQFELRFRINDPGTLRVLKISSIIVF</sequence>
<name>A0ABD3QPE0_9STRA</name>
<accession>A0ABD3QPE0</accession>
<comment type="caution">
    <text evidence="1">The sequence shown here is derived from an EMBL/GenBank/DDBJ whole genome shotgun (WGS) entry which is preliminary data.</text>
</comment>
<dbReference type="EMBL" id="JABMIG020000021">
    <property type="protein sequence ID" value="KAL3802225.1"/>
    <property type="molecule type" value="Genomic_DNA"/>
</dbReference>
<protein>
    <submittedName>
        <fullName evidence="1">Uncharacterized protein</fullName>
    </submittedName>
</protein>
<dbReference type="AlphaFoldDB" id="A0ABD3QPE0"/>